<keyword evidence="3" id="KW-1185">Reference proteome</keyword>
<dbReference type="GO" id="GO:0016567">
    <property type="term" value="P:protein ubiquitination"/>
    <property type="evidence" value="ECO:0007669"/>
    <property type="project" value="TreeGrafter"/>
</dbReference>
<sequence>MTAELTSLAHHCFEINKYCPETCCVVGNYYSIRSEHDKAIVYFQRAVKLNPNNSGAYTLMGHEFMEFKNTSAACLAYRKALQIDPKDFRAWYGLGQVYDILKMSTYAIYYYNMAHKARPQDSRMIMALGDMYEKHQKFDDAKRCFWKAHCVADMDGLALLKLGKLYEKMNDQEQAAASYSMFLKYLEEKGVSGYLKLNNVDHQPGCYRFLAEYCVNRNQLDEAYNYAQLCLEFDSTKEEAKGILRRISQLRTCTPTNDESPEVIEVES</sequence>
<dbReference type="WBParaSite" id="nRc.2.0.1.t17153-RA">
    <property type="protein sequence ID" value="nRc.2.0.1.t17153-RA"/>
    <property type="gene ID" value="nRc.2.0.1.g17153"/>
</dbReference>
<dbReference type="GO" id="GO:0045842">
    <property type="term" value="P:positive regulation of mitotic metaphase/anaphase transition"/>
    <property type="evidence" value="ECO:0007669"/>
    <property type="project" value="TreeGrafter"/>
</dbReference>
<protein>
    <submittedName>
        <fullName evidence="4">Uncharacterized protein</fullName>
    </submittedName>
</protein>
<evidence type="ECO:0000313" key="3">
    <source>
        <dbReference type="Proteomes" id="UP000887565"/>
    </source>
</evidence>
<organism evidence="3 4">
    <name type="scientific">Romanomermis culicivorax</name>
    <name type="common">Nematode worm</name>
    <dbReference type="NCBI Taxonomy" id="13658"/>
    <lineage>
        <taxon>Eukaryota</taxon>
        <taxon>Metazoa</taxon>
        <taxon>Ecdysozoa</taxon>
        <taxon>Nematoda</taxon>
        <taxon>Enoplea</taxon>
        <taxon>Dorylaimia</taxon>
        <taxon>Mermithida</taxon>
        <taxon>Mermithoidea</taxon>
        <taxon>Mermithidae</taxon>
        <taxon>Romanomermis</taxon>
    </lineage>
</organism>
<dbReference type="PROSITE" id="PS50005">
    <property type="entry name" value="TPR"/>
    <property type="match status" value="2"/>
</dbReference>
<dbReference type="GO" id="GO:0031145">
    <property type="term" value="P:anaphase-promoting complex-dependent catabolic process"/>
    <property type="evidence" value="ECO:0007669"/>
    <property type="project" value="TreeGrafter"/>
</dbReference>
<dbReference type="Pfam" id="PF13174">
    <property type="entry name" value="TPR_6"/>
    <property type="match status" value="1"/>
</dbReference>
<dbReference type="Proteomes" id="UP000887565">
    <property type="component" value="Unplaced"/>
</dbReference>
<dbReference type="SUPFAM" id="SSF48452">
    <property type="entry name" value="TPR-like"/>
    <property type="match status" value="2"/>
</dbReference>
<dbReference type="PANTHER" id="PTHR12558:SF10">
    <property type="entry name" value="CELL DIVISION CYCLE PROTEIN 23 HOMOLOG"/>
    <property type="match status" value="1"/>
</dbReference>
<name>A0A915ISH5_ROMCU</name>
<dbReference type="AlphaFoldDB" id="A0A915ISH5"/>
<dbReference type="GO" id="GO:0051301">
    <property type="term" value="P:cell division"/>
    <property type="evidence" value="ECO:0007669"/>
    <property type="project" value="TreeGrafter"/>
</dbReference>
<dbReference type="InterPro" id="IPR011990">
    <property type="entry name" value="TPR-like_helical_dom_sf"/>
</dbReference>
<evidence type="ECO:0000256" key="2">
    <source>
        <dbReference type="PROSITE-ProRule" id="PRU00339"/>
    </source>
</evidence>
<dbReference type="PANTHER" id="PTHR12558">
    <property type="entry name" value="CELL DIVISION CYCLE 16,23,27"/>
    <property type="match status" value="1"/>
</dbReference>
<dbReference type="InterPro" id="IPR019734">
    <property type="entry name" value="TPR_rpt"/>
</dbReference>
<evidence type="ECO:0000313" key="4">
    <source>
        <dbReference type="WBParaSite" id="nRc.2.0.1.t17153-RA"/>
    </source>
</evidence>
<evidence type="ECO:0000256" key="1">
    <source>
        <dbReference type="ARBA" id="ARBA00022803"/>
    </source>
</evidence>
<dbReference type="SMART" id="SM00028">
    <property type="entry name" value="TPR"/>
    <property type="match status" value="6"/>
</dbReference>
<keyword evidence="1 2" id="KW-0802">TPR repeat</keyword>
<dbReference type="Gene3D" id="1.25.40.10">
    <property type="entry name" value="Tetratricopeptide repeat domain"/>
    <property type="match status" value="1"/>
</dbReference>
<reference evidence="4" key="1">
    <citation type="submission" date="2022-11" db="UniProtKB">
        <authorList>
            <consortium name="WormBaseParasite"/>
        </authorList>
    </citation>
    <scope>IDENTIFICATION</scope>
</reference>
<feature type="repeat" description="TPR" evidence="2">
    <location>
        <begin position="54"/>
        <end position="87"/>
    </location>
</feature>
<dbReference type="Pfam" id="PF13414">
    <property type="entry name" value="TPR_11"/>
    <property type="match status" value="1"/>
</dbReference>
<feature type="repeat" description="TPR" evidence="2">
    <location>
        <begin position="20"/>
        <end position="53"/>
    </location>
</feature>
<dbReference type="Pfam" id="PF00515">
    <property type="entry name" value="TPR_1"/>
    <property type="match status" value="1"/>
</dbReference>
<dbReference type="OMA" id="ASAYMEY"/>
<accession>A0A915ISH5</accession>
<dbReference type="GO" id="GO:0005680">
    <property type="term" value="C:anaphase-promoting complex"/>
    <property type="evidence" value="ECO:0007669"/>
    <property type="project" value="TreeGrafter"/>
</dbReference>
<proteinExistence type="predicted"/>